<keyword evidence="2" id="KW-0472">Membrane</keyword>
<name>A0A175A2A5_9FIRM</name>
<dbReference type="Pfam" id="PF17963">
    <property type="entry name" value="Big_9"/>
    <property type="match status" value="1"/>
</dbReference>
<feature type="transmembrane region" description="Helical" evidence="2">
    <location>
        <begin position="725"/>
        <end position="746"/>
    </location>
</feature>
<feature type="domain" description="VWFA" evidence="3">
    <location>
        <begin position="156"/>
        <end position="413"/>
    </location>
</feature>
<dbReference type="InterPro" id="IPR036465">
    <property type="entry name" value="vWFA_dom_sf"/>
</dbReference>
<feature type="region of interest" description="Disordered" evidence="1">
    <location>
        <begin position="611"/>
        <end position="695"/>
    </location>
</feature>
<evidence type="ECO:0000313" key="5">
    <source>
        <dbReference type="Proteomes" id="UP000095780"/>
    </source>
</evidence>
<dbReference type="InterPro" id="IPR002035">
    <property type="entry name" value="VWF_A"/>
</dbReference>
<dbReference type="SMART" id="SM00327">
    <property type="entry name" value="VWA"/>
    <property type="match status" value="1"/>
</dbReference>
<dbReference type="EMBL" id="CZBV01000009">
    <property type="protein sequence ID" value="CUQ90476.1"/>
    <property type="molecule type" value="Genomic_DNA"/>
</dbReference>
<keyword evidence="2" id="KW-0812">Transmembrane</keyword>
<dbReference type="Gene3D" id="2.60.40.3440">
    <property type="match status" value="1"/>
</dbReference>
<dbReference type="AlphaFoldDB" id="A0A175A2A5"/>
<evidence type="ECO:0000259" key="3">
    <source>
        <dbReference type="PROSITE" id="PS50234"/>
    </source>
</evidence>
<evidence type="ECO:0000313" key="4">
    <source>
        <dbReference type="EMBL" id="CUQ90476.1"/>
    </source>
</evidence>
<dbReference type="RefSeq" id="WP_055288027.1">
    <property type="nucleotide sequence ID" value="NZ_CABIXW010000009.1"/>
</dbReference>
<keyword evidence="2" id="KW-1133">Transmembrane helix</keyword>
<organism evidence="4 5">
    <name type="scientific">Lachnospira eligens</name>
    <dbReference type="NCBI Taxonomy" id="39485"/>
    <lineage>
        <taxon>Bacteria</taxon>
        <taxon>Bacillati</taxon>
        <taxon>Bacillota</taxon>
        <taxon>Clostridia</taxon>
        <taxon>Lachnospirales</taxon>
        <taxon>Lachnospiraceae</taxon>
        <taxon>Lachnospira</taxon>
    </lineage>
</organism>
<evidence type="ECO:0000256" key="1">
    <source>
        <dbReference type="SAM" id="MobiDB-lite"/>
    </source>
</evidence>
<dbReference type="Pfam" id="PF13519">
    <property type="entry name" value="VWA_2"/>
    <property type="match status" value="1"/>
</dbReference>
<dbReference type="CDD" id="cd00198">
    <property type="entry name" value="vWFA"/>
    <property type="match status" value="1"/>
</dbReference>
<accession>A0A175A2A5</accession>
<sequence>MKKKMTLRIIVGMLTIILIVTGILPFMTNKTLAAENVLSDNIILVTENEVSDTAKDGYSKVTFKIGDQTKDVYIKNGNTVKLKSSNKNYGVIAGGIENGEAITENTVIYAKSYSYQGTLYLEKSIQSETPDENGYYTLQFSAKSQNLPSIKSENQNVILVLDRSFSMACSVDEDVDSDAMAPTYEKTRWSVTINAVEKFLDEFLSEGTSNKVSVISYCGSARTEITRTSSKNDIMSKLNLIYDEEMYNNDYKSYYKRNDVTKIGRGLGSATNIQQGLKQVSEIAGDTTGASVILFTDGGANRYDNGEIGGYYYIKNNNEINRYNKPRDEVNGSYYAGKAGEELKAAGADIYTIVLMSKESDITDLVKVSLGNKSLNYEKSWEKTYFTFSDGGYAKEFYTAANAEQLNNRFKQIMTEMTSLPFETSSVTDTLDKHFVLVAGQENVTDNKDGTFTVKYPEKISATDQTVTVKIKAKDGDTGYSYTNDGCQFDGTIDGLTYTQQFEETPAAVILPNAVDDEYTVNQNEVLDASTVLVNDNNKIVNNPKRNLQLKTEIKKDVNNGKIKFNEDGTFQYIPDKGFSGKDTFEYNVVLVIDGKEYIKSAKVTINVIPKQPETPSETASEKETPTPTETVSEKETPTPTETASEKETPTPTETASEKETPTPTETVSEKEIPSESGTPTQTETPAVSQNDEITSQNIRTLEVAANEEEVIAKTSVKTGDRSNMMYFIMLMLSVGTAMTTTVVVYKKKKEE</sequence>
<proteinExistence type="predicted"/>
<gene>
    <name evidence="4" type="ORF">ERS852492_02677</name>
</gene>
<dbReference type="PROSITE" id="PS50234">
    <property type="entry name" value="VWFA"/>
    <property type="match status" value="1"/>
</dbReference>
<protein>
    <recommendedName>
        <fullName evidence="3">VWFA domain-containing protein</fullName>
    </recommendedName>
</protein>
<feature type="compositionally biased region" description="Polar residues" evidence="1">
    <location>
        <begin position="676"/>
        <end position="695"/>
    </location>
</feature>
<dbReference type="Gene3D" id="3.40.50.410">
    <property type="entry name" value="von Willebrand factor, type A domain"/>
    <property type="match status" value="1"/>
</dbReference>
<dbReference type="SUPFAM" id="SSF53300">
    <property type="entry name" value="vWA-like"/>
    <property type="match status" value="1"/>
</dbReference>
<reference evidence="4 5" key="1">
    <citation type="submission" date="2015-09" db="EMBL/GenBank/DDBJ databases">
        <authorList>
            <consortium name="Pathogen Informatics"/>
        </authorList>
    </citation>
    <scope>NUCLEOTIDE SEQUENCE [LARGE SCALE GENOMIC DNA]</scope>
    <source>
        <strain evidence="4 5">2789STDY5834878</strain>
    </source>
</reference>
<evidence type="ECO:0000256" key="2">
    <source>
        <dbReference type="SAM" id="Phobius"/>
    </source>
</evidence>
<dbReference type="Proteomes" id="UP000095780">
    <property type="component" value="Unassembled WGS sequence"/>
</dbReference>